<dbReference type="PANTHER" id="PTHR43235">
    <property type="entry name" value="GLUTAMINE AMIDOTRANSFERASE PB2B2.05-RELATED"/>
    <property type="match status" value="1"/>
</dbReference>
<sequence length="327" mass="36145">MKKWSHVLSAAILTVGICLGYGQEAQAMVGGKPVIGISWKSPKQAKSYEAFKKIITMAGGIPVELDQIKSTDVTYAADGTVDKAYVEPSGMLKQAYADKIRHDGFERTNIQTVMQGIDGVFGTGGEDISPSLYKVPETEKNHGETINAARDISDYALQDYCRRHDIPVLNVCRSEQMMGIVYGVTFIQDIPDYYKTQGVKAYKEIHRMAPGTPNRDYTHHAIRILPVNSKLRSIVGDDTFDKVSSWHHQNILSVAGTGLIQTAEYTDQGLSLVEGVEDPHRKFAVGLQFHPENDIKQVVLNHKDPKGYADVDICLAFFKALIAASQK</sequence>
<dbReference type="GO" id="GO:0016811">
    <property type="term" value="F:hydrolase activity, acting on carbon-nitrogen (but not peptide) bonds, in linear amides"/>
    <property type="evidence" value="ECO:0007669"/>
    <property type="project" value="InterPro"/>
</dbReference>
<dbReference type="HOGENOM" id="CLU_833214_0_0_9"/>
<dbReference type="GeneID" id="92878311"/>
<organism evidence="1 2">
    <name type="scientific">Acidaminococcus intestini (strain RyC-MR95)</name>
    <dbReference type="NCBI Taxonomy" id="568816"/>
    <lineage>
        <taxon>Bacteria</taxon>
        <taxon>Bacillati</taxon>
        <taxon>Bacillota</taxon>
        <taxon>Negativicutes</taxon>
        <taxon>Acidaminococcales</taxon>
        <taxon>Acidaminococcaceae</taxon>
        <taxon>Acidaminococcus</taxon>
    </lineage>
</organism>
<accession>G4Q2Y6</accession>
<evidence type="ECO:0000313" key="1">
    <source>
        <dbReference type="EMBL" id="AEQ22792.1"/>
    </source>
</evidence>
<evidence type="ECO:0000313" key="2">
    <source>
        <dbReference type="Proteomes" id="UP000007093"/>
    </source>
</evidence>
<dbReference type="AlphaFoldDB" id="G4Q2Y6"/>
<dbReference type="InterPro" id="IPR044668">
    <property type="entry name" value="PuuD-like"/>
</dbReference>
<gene>
    <name evidence="1" type="ordered locus">Acin_1574</name>
</gene>
<dbReference type="Pfam" id="PF07722">
    <property type="entry name" value="Peptidase_C26"/>
    <property type="match status" value="1"/>
</dbReference>
<keyword evidence="2" id="KW-1185">Reference proteome</keyword>
<dbReference type="Gene3D" id="3.40.50.880">
    <property type="match status" value="1"/>
</dbReference>
<reference evidence="1 2" key="1">
    <citation type="journal article" date="2011" name="J. Bacteriol.">
        <title>Complete genome sequence of Acidaminococcus intestini RYC-MR95, a Gram-negative bacterium from the phylum Firmicutes.</title>
        <authorList>
            <person name="D'Auria G."/>
            <person name="Galan J.C."/>
            <person name="Rodriguez-Alcayna M."/>
            <person name="Moya A."/>
            <person name="Baquero F."/>
            <person name="Latorre A."/>
        </authorList>
    </citation>
    <scope>NUCLEOTIDE SEQUENCE [LARGE SCALE GENOMIC DNA]</scope>
    <source>
        <strain evidence="1 2">RyC-MR95</strain>
    </source>
</reference>
<dbReference type="RefSeq" id="WP_009015228.1">
    <property type="nucleotide sequence ID" value="NC_016077.1"/>
</dbReference>
<dbReference type="InterPro" id="IPR029062">
    <property type="entry name" value="Class_I_gatase-like"/>
</dbReference>
<dbReference type="EMBL" id="CP003058">
    <property type="protein sequence ID" value="AEQ22792.1"/>
    <property type="molecule type" value="Genomic_DNA"/>
</dbReference>
<dbReference type="Proteomes" id="UP000007093">
    <property type="component" value="Chromosome"/>
</dbReference>
<dbReference type="GO" id="GO:0005829">
    <property type="term" value="C:cytosol"/>
    <property type="evidence" value="ECO:0007669"/>
    <property type="project" value="TreeGrafter"/>
</dbReference>
<dbReference type="InParanoid" id="G4Q2Y6"/>
<dbReference type="eggNOG" id="COG2071">
    <property type="taxonomic scope" value="Bacteria"/>
</dbReference>
<keyword evidence="1" id="KW-0808">Transferase</keyword>
<dbReference type="InterPro" id="IPR011697">
    <property type="entry name" value="Peptidase_C26"/>
</dbReference>
<protein>
    <submittedName>
        <fullName evidence="1">Glutamine amidotransferase</fullName>
    </submittedName>
</protein>
<dbReference type="PROSITE" id="PS51273">
    <property type="entry name" value="GATASE_TYPE_1"/>
    <property type="match status" value="1"/>
</dbReference>
<proteinExistence type="predicted"/>
<keyword evidence="1" id="KW-0315">Glutamine amidotransferase</keyword>
<name>G4Q2Y6_ACIIR</name>
<dbReference type="GO" id="GO:0016740">
    <property type="term" value="F:transferase activity"/>
    <property type="evidence" value="ECO:0007669"/>
    <property type="project" value="UniProtKB-KW"/>
</dbReference>
<dbReference type="KEGG" id="ain:Acin_1574"/>
<dbReference type="PANTHER" id="PTHR43235:SF1">
    <property type="entry name" value="GLUTAMINE AMIDOTRANSFERASE PB2B2.05-RELATED"/>
    <property type="match status" value="1"/>
</dbReference>
<dbReference type="SUPFAM" id="SSF52317">
    <property type="entry name" value="Class I glutamine amidotransferase-like"/>
    <property type="match status" value="1"/>
</dbReference>
<dbReference type="PATRIC" id="fig|568816.4.peg.1528"/>